<evidence type="ECO:0000313" key="3">
    <source>
        <dbReference type="EMBL" id="KAK4443829.1"/>
    </source>
</evidence>
<dbReference type="InterPro" id="IPR000772">
    <property type="entry name" value="Ricin_B_lectin"/>
</dbReference>
<dbReference type="Gene3D" id="2.80.10.50">
    <property type="match status" value="1"/>
</dbReference>
<feature type="domain" description="Agglutinin C-terminal" evidence="2">
    <location>
        <begin position="194"/>
        <end position="292"/>
    </location>
</feature>
<dbReference type="EMBL" id="MU865986">
    <property type="protein sequence ID" value="KAK4443829.1"/>
    <property type="molecule type" value="Genomic_DNA"/>
</dbReference>
<evidence type="ECO:0000259" key="2">
    <source>
        <dbReference type="Pfam" id="PF18021"/>
    </source>
</evidence>
<dbReference type="Proteomes" id="UP001321760">
    <property type="component" value="Unassembled WGS sequence"/>
</dbReference>
<accession>A0AAV9G6U1</accession>
<dbReference type="Gene3D" id="3.30.460.70">
    <property type="match status" value="1"/>
</dbReference>
<organism evidence="3 4">
    <name type="scientific">Podospora aff. communis PSN243</name>
    <dbReference type="NCBI Taxonomy" id="3040156"/>
    <lineage>
        <taxon>Eukaryota</taxon>
        <taxon>Fungi</taxon>
        <taxon>Dikarya</taxon>
        <taxon>Ascomycota</taxon>
        <taxon>Pezizomycotina</taxon>
        <taxon>Sordariomycetes</taxon>
        <taxon>Sordariomycetidae</taxon>
        <taxon>Sordariales</taxon>
        <taxon>Podosporaceae</taxon>
        <taxon>Podospora</taxon>
    </lineage>
</organism>
<reference evidence="3" key="1">
    <citation type="journal article" date="2023" name="Mol. Phylogenet. Evol.">
        <title>Genome-scale phylogeny and comparative genomics of the fungal order Sordariales.</title>
        <authorList>
            <person name="Hensen N."/>
            <person name="Bonometti L."/>
            <person name="Westerberg I."/>
            <person name="Brannstrom I.O."/>
            <person name="Guillou S."/>
            <person name="Cros-Aarteil S."/>
            <person name="Calhoun S."/>
            <person name="Haridas S."/>
            <person name="Kuo A."/>
            <person name="Mondo S."/>
            <person name="Pangilinan J."/>
            <person name="Riley R."/>
            <person name="LaButti K."/>
            <person name="Andreopoulos B."/>
            <person name="Lipzen A."/>
            <person name="Chen C."/>
            <person name="Yan M."/>
            <person name="Daum C."/>
            <person name="Ng V."/>
            <person name="Clum A."/>
            <person name="Steindorff A."/>
            <person name="Ohm R.A."/>
            <person name="Martin F."/>
            <person name="Silar P."/>
            <person name="Natvig D.O."/>
            <person name="Lalanne C."/>
            <person name="Gautier V."/>
            <person name="Ament-Velasquez S.L."/>
            <person name="Kruys A."/>
            <person name="Hutchinson M.I."/>
            <person name="Powell A.J."/>
            <person name="Barry K."/>
            <person name="Miller A.N."/>
            <person name="Grigoriev I.V."/>
            <person name="Debuchy R."/>
            <person name="Gladieux P."/>
            <person name="Hiltunen Thoren M."/>
            <person name="Johannesson H."/>
        </authorList>
    </citation>
    <scope>NUCLEOTIDE SEQUENCE</scope>
    <source>
        <strain evidence="3">PSN243</strain>
    </source>
</reference>
<reference evidence="3" key="2">
    <citation type="submission" date="2023-05" db="EMBL/GenBank/DDBJ databases">
        <authorList>
            <consortium name="Lawrence Berkeley National Laboratory"/>
            <person name="Steindorff A."/>
            <person name="Hensen N."/>
            <person name="Bonometti L."/>
            <person name="Westerberg I."/>
            <person name="Brannstrom I.O."/>
            <person name="Guillou S."/>
            <person name="Cros-Aarteil S."/>
            <person name="Calhoun S."/>
            <person name="Haridas S."/>
            <person name="Kuo A."/>
            <person name="Mondo S."/>
            <person name="Pangilinan J."/>
            <person name="Riley R."/>
            <person name="Labutti K."/>
            <person name="Andreopoulos B."/>
            <person name="Lipzen A."/>
            <person name="Chen C."/>
            <person name="Yanf M."/>
            <person name="Daum C."/>
            <person name="Ng V."/>
            <person name="Clum A."/>
            <person name="Ohm R."/>
            <person name="Martin F."/>
            <person name="Silar P."/>
            <person name="Natvig D."/>
            <person name="Lalanne C."/>
            <person name="Gautier V."/>
            <person name="Ament-Velasquez S.L."/>
            <person name="Kruys A."/>
            <person name="Hutchinson M.I."/>
            <person name="Powell A.J."/>
            <person name="Barry K."/>
            <person name="Miller A.N."/>
            <person name="Grigoriev I.V."/>
            <person name="Debuchy R."/>
            <person name="Gladieux P."/>
            <person name="Thoren M.H."/>
            <person name="Johannesson H."/>
        </authorList>
    </citation>
    <scope>NUCLEOTIDE SEQUENCE</scope>
    <source>
        <strain evidence="3">PSN243</strain>
    </source>
</reference>
<dbReference type="InterPro" id="IPR038765">
    <property type="entry name" value="Papain-like_cys_pep_sf"/>
</dbReference>
<dbReference type="InterPro" id="IPR040600">
    <property type="entry name" value="Agglutinin_C"/>
</dbReference>
<dbReference type="InterPro" id="IPR035992">
    <property type="entry name" value="Ricin_B-like_lectins"/>
</dbReference>
<dbReference type="SUPFAM" id="SSF50370">
    <property type="entry name" value="Ricin B-like lectins"/>
    <property type="match status" value="1"/>
</dbReference>
<keyword evidence="4" id="KW-1185">Reference proteome</keyword>
<dbReference type="PROSITE" id="PS50231">
    <property type="entry name" value="RICIN_B_LECTIN"/>
    <property type="match status" value="1"/>
</dbReference>
<protein>
    <submittedName>
        <fullName evidence="3">Polyporus squamosus lectin</fullName>
    </submittedName>
</protein>
<evidence type="ECO:0000313" key="4">
    <source>
        <dbReference type="Proteomes" id="UP001321760"/>
    </source>
</evidence>
<feature type="domain" description="Ricin B lectin" evidence="1">
    <location>
        <begin position="49"/>
        <end position="148"/>
    </location>
</feature>
<name>A0AAV9G6U1_9PEZI</name>
<dbReference type="SUPFAM" id="SSF54001">
    <property type="entry name" value="Cysteine proteinases"/>
    <property type="match status" value="1"/>
</dbReference>
<proteinExistence type="predicted"/>
<gene>
    <name evidence="3" type="ORF">QBC34DRAFT_416430</name>
</gene>
<evidence type="ECO:0000259" key="1">
    <source>
        <dbReference type="Pfam" id="PF14200"/>
    </source>
</evidence>
<dbReference type="AlphaFoldDB" id="A0AAV9G6U1"/>
<dbReference type="Pfam" id="PF18021">
    <property type="entry name" value="Agglutinin_C"/>
    <property type="match status" value="1"/>
</dbReference>
<comment type="caution">
    <text evidence="3">The sequence shown here is derived from an EMBL/GenBank/DDBJ whole genome shotgun (WGS) entry which is preliminary data.</text>
</comment>
<dbReference type="Pfam" id="PF14200">
    <property type="entry name" value="RicinB_lectin_2"/>
    <property type="match status" value="1"/>
</dbReference>
<sequence length="308" mass="33931">MANIVDGAVYRITNVRVPGSSLELEGGNPENGTVAQIWNTNKSSQGYYNQIWAVRKLAGATPGKPDPYYFCNLRAGTCLDLRNGSSDPCTKLQGFAWNSDNKAASNINRLFWLNPKGDNIFTIVNVKSGTAVDLRKGDASNGNDVIGYCCQEGNKNQLWVFQRLSLSNGEINAALRGLPLTQDTGVSHIMDKQYLCLPRGVINTIYAGTGLATTAWRQEIFDCDDFAFYMKAAVAKSANTWPVRANGFALLSGFIVATHEDSCHAFNWFYLHGEDEADGKGRLEFFEPQSGRWDVNGLGYTRGHLVIY</sequence>